<name>A0ABZ1TJU2_STRVG</name>
<proteinExistence type="predicted"/>
<evidence type="ECO:0000313" key="2">
    <source>
        <dbReference type="Proteomes" id="UP001432039"/>
    </source>
</evidence>
<organism evidence="1 2">
    <name type="scientific">Streptomyces virginiae</name>
    <name type="common">Streptomyces cinnamonensis</name>
    <dbReference type="NCBI Taxonomy" id="1961"/>
    <lineage>
        <taxon>Bacteria</taxon>
        <taxon>Bacillati</taxon>
        <taxon>Actinomycetota</taxon>
        <taxon>Actinomycetes</taxon>
        <taxon>Kitasatosporales</taxon>
        <taxon>Streptomycetaceae</taxon>
        <taxon>Streptomyces</taxon>
    </lineage>
</organism>
<protein>
    <submittedName>
        <fullName evidence="1">Uncharacterized protein</fullName>
    </submittedName>
</protein>
<keyword evidence="2" id="KW-1185">Reference proteome</keyword>
<gene>
    <name evidence="1" type="ORF">OG517_32500</name>
</gene>
<dbReference type="RefSeq" id="WP_328964142.1">
    <property type="nucleotide sequence ID" value="NZ_CP108090.1"/>
</dbReference>
<evidence type="ECO:0000313" key="1">
    <source>
        <dbReference type="EMBL" id="WUQ15750.1"/>
    </source>
</evidence>
<reference evidence="1" key="1">
    <citation type="submission" date="2022-10" db="EMBL/GenBank/DDBJ databases">
        <title>The complete genomes of actinobacterial strains from the NBC collection.</title>
        <authorList>
            <person name="Joergensen T.S."/>
            <person name="Alvarez Arevalo M."/>
            <person name="Sterndorff E.B."/>
            <person name="Faurdal D."/>
            <person name="Vuksanovic O."/>
            <person name="Mourched A.-S."/>
            <person name="Charusanti P."/>
            <person name="Shaw S."/>
            <person name="Blin K."/>
            <person name="Weber T."/>
        </authorList>
    </citation>
    <scope>NUCLEOTIDE SEQUENCE</scope>
    <source>
        <strain evidence="1">NBC_00248</strain>
    </source>
</reference>
<dbReference type="Proteomes" id="UP001432039">
    <property type="component" value="Chromosome"/>
</dbReference>
<dbReference type="EMBL" id="CP108090">
    <property type="protein sequence ID" value="WUQ15750.1"/>
    <property type="molecule type" value="Genomic_DNA"/>
</dbReference>
<accession>A0ABZ1TJU2</accession>
<sequence>MPSPRHETGPPDLTTAEGFAAFYEEHIDAVLGFVTRRGLAFGVLSNEDVPYCSVDFREALLELQRAGRPTRTPGLPGTVSP</sequence>